<proteinExistence type="predicted"/>
<organism evidence="1">
    <name type="scientific">marine sediment metagenome</name>
    <dbReference type="NCBI Taxonomy" id="412755"/>
    <lineage>
        <taxon>unclassified sequences</taxon>
        <taxon>metagenomes</taxon>
        <taxon>ecological metagenomes</taxon>
    </lineage>
</organism>
<reference evidence="1" key="1">
    <citation type="journal article" date="2015" name="Nature">
        <title>Complex archaea that bridge the gap between prokaryotes and eukaryotes.</title>
        <authorList>
            <person name="Spang A."/>
            <person name="Saw J.H."/>
            <person name="Jorgensen S.L."/>
            <person name="Zaremba-Niedzwiedzka K."/>
            <person name="Martijn J."/>
            <person name="Lind A.E."/>
            <person name="van Eijk R."/>
            <person name="Schleper C."/>
            <person name="Guy L."/>
            <person name="Ettema T.J."/>
        </authorList>
    </citation>
    <scope>NUCLEOTIDE SEQUENCE</scope>
</reference>
<accession>A0A0F9SWX9</accession>
<protein>
    <submittedName>
        <fullName evidence="1">Uncharacterized protein</fullName>
    </submittedName>
</protein>
<dbReference type="AlphaFoldDB" id="A0A0F9SWX9"/>
<sequence>MASRKVDLSSGNGRMVIMNRKRPIRIPPKYRIPSALILKVIERLWNLPDIERNPAVNDRIKQECKFELENWRPECK</sequence>
<evidence type="ECO:0000313" key="1">
    <source>
        <dbReference type="EMBL" id="KKN71394.1"/>
    </source>
</evidence>
<gene>
    <name evidence="1" type="ORF">LCGC14_0421160</name>
</gene>
<name>A0A0F9SWX9_9ZZZZ</name>
<dbReference type="EMBL" id="LAZR01000384">
    <property type="protein sequence ID" value="KKN71394.1"/>
    <property type="molecule type" value="Genomic_DNA"/>
</dbReference>
<comment type="caution">
    <text evidence="1">The sequence shown here is derived from an EMBL/GenBank/DDBJ whole genome shotgun (WGS) entry which is preliminary data.</text>
</comment>